<keyword evidence="3" id="KW-1185">Reference proteome</keyword>
<dbReference type="EMBL" id="WUTW01000007">
    <property type="protein sequence ID" value="MXQ67483.1"/>
    <property type="molecule type" value="Genomic_DNA"/>
</dbReference>
<evidence type="ECO:0000313" key="2">
    <source>
        <dbReference type="EMBL" id="MXQ67483.1"/>
    </source>
</evidence>
<accession>A0A6I4WEK8</accession>
<proteinExistence type="predicted"/>
<feature type="transmembrane region" description="Helical" evidence="1">
    <location>
        <begin position="18"/>
        <end position="36"/>
    </location>
</feature>
<evidence type="ECO:0000256" key="1">
    <source>
        <dbReference type="SAM" id="Phobius"/>
    </source>
</evidence>
<keyword evidence="1" id="KW-0812">Transmembrane</keyword>
<dbReference type="Proteomes" id="UP000431901">
    <property type="component" value="Unassembled WGS sequence"/>
</dbReference>
<protein>
    <submittedName>
        <fullName evidence="2">Uncharacterized protein</fullName>
    </submittedName>
</protein>
<sequence>MNATGTADRTERPRRGPLGLLLALFVAAGLVFSYGLGHAPPREICTAHSLHAPAGLPAAVPAGIADGIADGVAHAVAPPSGHHGFPVDACCLALPVLFGLLAFALAALPRPSGLRRPARSGWTLALPPPLAASAPSLAALQVLRL</sequence>
<keyword evidence="1" id="KW-0472">Membrane</keyword>
<gene>
    <name evidence="2" type="ORF">GQ466_26040</name>
</gene>
<evidence type="ECO:0000313" key="3">
    <source>
        <dbReference type="Proteomes" id="UP000431901"/>
    </source>
</evidence>
<keyword evidence="1" id="KW-1133">Transmembrane helix</keyword>
<feature type="transmembrane region" description="Helical" evidence="1">
    <location>
        <begin position="85"/>
        <end position="108"/>
    </location>
</feature>
<dbReference type="AlphaFoldDB" id="A0A6I4WEK8"/>
<organism evidence="2 3">
    <name type="scientific">Actinomadura rayongensis</name>
    <dbReference type="NCBI Taxonomy" id="1429076"/>
    <lineage>
        <taxon>Bacteria</taxon>
        <taxon>Bacillati</taxon>
        <taxon>Actinomycetota</taxon>
        <taxon>Actinomycetes</taxon>
        <taxon>Streptosporangiales</taxon>
        <taxon>Thermomonosporaceae</taxon>
        <taxon>Actinomadura</taxon>
    </lineage>
</organism>
<reference evidence="2 3" key="1">
    <citation type="submission" date="2019-12" db="EMBL/GenBank/DDBJ databases">
        <title>Nocardia macrotermitis sp. nov. and Nocardia aurantia sp. nov., isolated from the gut of the fungus growing-termite Macrotermes natalensis.</title>
        <authorList>
            <person name="Christine B."/>
            <person name="Rene B."/>
        </authorList>
    </citation>
    <scope>NUCLEOTIDE SEQUENCE [LARGE SCALE GENOMIC DNA]</scope>
    <source>
        <strain evidence="2 3">DSM 102126</strain>
    </source>
</reference>
<dbReference type="RefSeq" id="WP_161105660.1">
    <property type="nucleotide sequence ID" value="NZ_JBHLYI010000008.1"/>
</dbReference>
<name>A0A6I4WEK8_9ACTN</name>
<comment type="caution">
    <text evidence="2">The sequence shown here is derived from an EMBL/GenBank/DDBJ whole genome shotgun (WGS) entry which is preliminary data.</text>
</comment>